<protein>
    <recommendedName>
        <fullName evidence="2">ParB-related ThiF-related cassette protein E domain-containing protein</fullName>
    </recommendedName>
</protein>
<gene>
    <name evidence="3" type="ORF">GCM10023210_14000</name>
</gene>
<sequence>MSANFFNQIAQMGVNGDLQITIAKGAETNWIVSVLLLNESCGDSAKNIIAPLIVRGTPEELDSDFFEKITAPIQQVSGLMVNMESFMKQLEESQKQSAMEKQKAELQKKENEGKLKKYNDAMQKSEKLEQDKNYKESWTALPKIADFPEQAEAIRKRMTELEKFLAPSLFGEPID</sequence>
<feature type="region of interest" description="Disordered" evidence="1">
    <location>
        <begin position="92"/>
        <end position="132"/>
    </location>
</feature>
<name>A0ABP9M425_9FLAO</name>
<evidence type="ECO:0000256" key="1">
    <source>
        <dbReference type="SAM" id="MobiDB-lite"/>
    </source>
</evidence>
<accession>A0ABP9M425</accession>
<dbReference type="InterPro" id="IPR022273">
    <property type="entry name" value="PRTRC_protein-E"/>
</dbReference>
<feature type="domain" description="ParB-related ThiF-related cassette protein E" evidence="2">
    <location>
        <begin position="1"/>
        <end position="172"/>
    </location>
</feature>
<evidence type="ECO:0000313" key="4">
    <source>
        <dbReference type="Proteomes" id="UP001500353"/>
    </source>
</evidence>
<dbReference type="NCBIfam" id="TIGR03741">
    <property type="entry name" value="PRTRC_E"/>
    <property type="match status" value="1"/>
</dbReference>
<dbReference type="Pfam" id="PF19556">
    <property type="entry name" value="PRTRC_E"/>
    <property type="match status" value="1"/>
</dbReference>
<reference evidence="4" key="1">
    <citation type="journal article" date="2019" name="Int. J. Syst. Evol. Microbiol.">
        <title>The Global Catalogue of Microorganisms (GCM) 10K type strain sequencing project: providing services to taxonomists for standard genome sequencing and annotation.</title>
        <authorList>
            <consortium name="The Broad Institute Genomics Platform"/>
            <consortium name="The Broad Institute Genome Sequencing Center for Infectious Disease"/>
            <person name="Wu L."/>
            <person name="Ma J."/>
        </authorList>
    </citation>
    <scope>NUCLEOTIDE SEQUENCE [LARGE SCALE GENOMIC DNA]</scope>
    <source>
        <strain evidence="4">JCM 18019</strain>
    </source>
</reference>
<dbReference type="RefSeq" id="WP_345201518.1">
    <property type="nucleotide sequence ID" value="NZ_BAABHX010000002.1"/>
</dbReference>
<organism evidence="3 4">
    <name type="scientific">Chryseobacterium ginsengisoli</name>
    <dbReference type="NCBI Taxonomy" id="363853"/>
    <lineage>
        <taxon>Bacteria</taxon>
        <taxon>Pseudomonadati</taxon>
        <taxon>Bacteroidota</taxon>
        <taxon>Flavobacteriia</taxon>
        <taxon>Flavobacteriales</taxon>
        <taxon>Weeksellaceae</taxon>
        <taxon>Chryseobacterium group</taxon>
        <taxon>Chryseobacterium</taxon>
    </lineage>
</organism>
<evidence type="ECO:0000259" key="2">
    <source>
        <dbReference type="Pfam" id="PF19556"/>
    </source>
</evidence>
<keyword evidence="4" id="KW-1185">Reference proteome</keyword>
<proteinExistence type="predicted"/>
<comment type="caution">
    <text evidence="3">The sequence shown here is derived from an EMBL/GenBank/DDBJ whole genome shotgun (WGS) entry which is preliminary data.</text>
</comment>
<dbReference type="Proteomes" id="UP001500353">
    <property type="component" value="Unassembled WGS sequence"/>
</dbReference>
<dbReference type="EMBL" id="BAABHX010000002">
    <property type="protein sequence ID" value="GAA5089322.1"/>
    <property type="molecule type" value="Genomic_DNA"/>
</dbReference>
<evidence type="ECO:0000313" key="3">
    <source>
        <dbReference type="EMBL" id="GAA5089322.1"/>
    </source>
</evidence>